<sequence>MKYTKLHAGANDELVSNAAPRGRHVRSSRLYCLAMTLANHAEPRYADLCREVARHLSAHTGPILIFSHVDADGDALGSSLGLARALRLLGKDATACVKVPNYLRFLASEGEVRETPLEAWPEGALTVVLDVDNNDPVRVDLADLASFSGPVLNVDHHGTNKRTATVSLVDPTKAATALMVMDVVNELGAPWSSEVATPILLGINTDTGSFKFSNTTPEVLRAAADLVEHGADLVTINEQLAQQSRSYFALLREVLGSMEFLFGGLVVIARVDEGMLARAGATWEEVESYVSVIRSARGTELACLFKDYGASVKLSVRSRGKLSAQRIAVACGGGGHFAAAGATVKAPFVQARALFDREAKAELERVGLA</sequence>
<evidence type="ECO:0000313" key="3">
    <source>
        <dbReference type="EMBL" id="PYE56472.1"/>
    </source>
</evidence>
<dbReference type="EMBL" id="QJSX01000001">
    <property type="protein sequence ID" value="PYE56472.1"/>
    <property type="molecule type" value="Genomic_DNA"/>
</dbReference>
<evidence type="ECO:0000259" key="1">
    <source>
        <dbReference type="Pfam" id="PF01368"/>
    </source>
</evidence>
<keyword evidence="4" id="KW-1185">Reference proteome</keyword>
<dbReference type="AlphaFoldDB" id="A0A318SNJ2"/>
<protein>
    <submittedName>
        <fullName evidence="3">Phosphoesterase RecJ-like protein</fullName>
    </submittedName>
</protein>
<feature type="domain" description="DDH" evidence="1">
    <location>
        <begin position="63"/>
        <end position="203"/>
    </location>
</feature>
<comment type="caution">
    <text evidence="3">The sequence shown here is derived from an EMBL/GenBank/DDBJ whole genome shotgun (WGS) entry which is preliminary data.</text>
</comment>
<dbReference type="Pfam" id="PF02272">
    <property type="entry name" value="DHHA1"/>
    <property type="match status" value="1"/>
</dbReference>
<feature type="domain" description="DHHA1" evidence="2">
    <location>
        <begin position="271"/>
        <end position="346"/>
    </location>
</feature>
<gene>
    <name evidence="3" type="ORF">DES52_101276</name>
</gene>
<evidence type="ECO:0000313" key="4">
    <source>
        <dbReference type="Proteomes" id="UP000248326"/>
    </source>
</evidence>
<dbReference type="Gene3D" id="3.90.1640.10">
    <property type="entry name" value="inorganic pyrophosphatase (n-terminal core)"/>
    <property type="match status" value="1"/>
</dbReference>
<name>A0A318SNJ2_9DEIO</name>
<reference evidence="3 4" key="1">
    <citation type="submission" date="2018-06" db="EMBL/GenBank/DDBJ databases">
        <title>Genomic Encyclopedia of Type Strains, Phase IV (KMG-IV): sequencing the most valuable type-strain genomes for metagenomic binning, comparative biology and taxonomic classification.</title>
        <authorList>
            <person name="Goeker M."/>
        </authorList>
    </citation>
    <scope>NUCLEOTIDE SEQUENCE [LARGE SCALE GENOMIC DNA]</scope>
    <source>
        <strain evidence="3 4">DSM 18048</strain>
    </source>
</reference>
<dbReference type="GO" id="GO:0003676">
    <property type="term" value="F:nucleic acid binding"/>
    <property type="evidence" value="ECO:0007669"/>
    <property type="project" value="InterPro"/>
</dbReference>
<dbReference type="PANTHER" id="PTHR47618:SF1">
    <property type="entry name" value="BIFUNCTIONAL OLIGORIBONUCLEASE AND PAP PHOSPHATASE NRNA"/>
    <property type="match status" value="1"/>
</dbReference>
<dbReference type="InterPro" id="IPR051319">
    <property type="entry name" value="Oligoribo/pAp-PDE_c-di-AMP_PDE"/>
</dbReference>
<dbReference type="InterPro" id="IPR003156">
    <property type="entry name" value="DHHA1_dom"/>
</dbReference>
<dbReference type="Pfam" id="PF01368">
    <property type="entry name" value="DHH"/>
    <property type="match status" value="1"/>
</dbReference>
<dbReference type="SUPFAM" id="SSF64182">
    <property type="entry name" value="DHH phosphoesterases"/>
    <property type="match status" value="1"/>
</dbReference>
<dbReference type="PANTHER" id="PTHR47618">
    <property type="entry name" value="BIFUNCTIONAL OLIGORIBONUCLEASE AND PAP PHOSPHATASE NRNA"/>
    <property type="match status" value="1"/>
</dbReference>
<proteinExistence type="predicted"/>
<dbReference type="Proteomes" id="UP000248326">
    <property type="component" value="Unassembled WGS sequence"/>
</dbReference>
<dbReference type="InterPro" id="IPR001667">
    <property type="entry name" value="DDH_dom"/>
</dbReference>
<accession>A0A318SNJ2</accession>
<evidence type="ECO:0000259" key="2">
    <source>
        <dbReference type="Pfam" id="PF02272"/>
    </source>
</evidence>
<dbReference type="Gene3D" id="3.10.310.30">
    <property type="match status" value="1"/>
</dbReference>
<organism evidence="3 4">
    <name type="scientific">Deinococcus yavapaiensis KR-236</name>
    <dbReference type="NCBI Taxonomy" id="694435"/>
    <lineage>
        <taxon>Bacteria</taxon>
        <taxon>Thermotogati</taxon>
        <taxon>Deinococcota</taxon>
        <taxon>Deinococci</taxon>
        <taxon>Deinococcales</taxon>
        <taxon>Deinococcaceae</taxon>
        <taxon>Deinococcus</taxon>
    </lineage>
</organism>
<dbReference type="InterPro" id="IPR038763">
    <property type="entry name" value="DHH_sf"/>
</dbReference>